<evidence type="ECO:0000256" key="1">
    <source>
        <dbReference type="ARBA" id="ARBA00005915"/>
    </source>
</evidence>
<dbReference type="InterPro" id="IPR051673">
    <property type="entry name" value="SSDNA_exonuclease_RecJ"/>
</dbReference>
<dbReference type="PANTHER" id="PTHR30255">
    <property type="entry name" value="SINGLE-STRANDED-DNA-SPECIFIC EXONUCLEASE RECJ"/>
    <property type="match status" value="1"/>
</dbReference>
<dbReference type="PANTHER" id="PTHR30255:SF2">
    <property type="entry name" value="SINGLE-STRANDED-DNA-SPECIFIC EXONUCLEASE RECJ"/>
    <property type="match status" value="1"/>
</dbReference>
<keyword evidence="3" id="KW-0540">Nuclease</keyword>
<feature type="domain" description="DHHA1" evidence="7">
    <location>
        <begin position="502"/>
        <end position="587"/>
    </location>
</feature>
<reference evidence="9 10" key="1">
    <citation type="submission" date="2020-08" db="EMBL/GenBank/DDBJ databases">
        <title>Genomic Encyclopedia of Type Strains, Phase IV (KMG-IV): sequencing the most valuable type-strain genomes for metagenomic binning, comparative biology and taxonomic classification.</title>
        <authorList>
            <person name="Goeker M."/>
        </authorList>
    </citation>
    <scope>NUCLEOTIDE SEQUENCE [LARGE SCALE GENOMIC DNA]</scope>
    <source>
        <strain evidence="9 10">DSM 103462</strain>
    </source>
</reference>
<evidence type="ECO:0000256" key="5">
    <source>
        <dbReference type="ARBA" id="ARBA00022839"/>
    </source>
</evidence>
<dbReference type="RefSeq" id="WP_184658491.1">
    <property type="nucleotide sequence ID" value="NZ_CP031518.1"/>
</dbReference>
<evidence type="ECO:0000256" key="3">
    <source>
        <dbReference type="ARBA" id="ARBA00022722"/>
    </source>
</evidence>
<dbReference type="AlphaFoldDB" id="A0A7W8G8I1"/>
<accession>A0A7W8G8I1</accession>
<dbReference type="Pfam" id="PF01368">
    <property type="entry name" value="DHH"/>
    <property type="match status" value="1"/>
</dbReference>
<protein>
    <recommendedName>
        <fullName evidence="2">Single-stranded-DNA-specific exonuclease RecJ</fullName>
    </recommendedName>
</protein>
<dbReference type="InterPro" id="IPR038763">
    <property type="entry name" value="DHH_sf"/>
</dbReference>
<name>A0A7W8G8I1_9SPIR</name>
<dbReference type="Proteomes" id="UP000518887">
    <property type="component" value="Unassembled WGS sequence"/>
</dbReference>
<dbReference type="GO" id="GO:0008409">
    <property type="term" value="F:5'-3' exonuclease activity"/>
    <property type="evidence" value="ECO:0007669"/>
    <property type="project" value="InterPro"/>
</dbReference>
<organism evidence="9 10">
    <name type="scientific">Treponema ruminis</name>
    <dbReference type="NCBI Taxonomy" id="744515"/>
    <lineage>
        <taxon>Bacteria</taxon>
        <taxon>Pseudomonadati</taxon>
        <taxon>Spirochaetota</taxon>
        <taxon>Spirochaetia</taxon>
        <taxon>Spirochaetales</taxon>
        <taxon>Treponemataceae</taxon>
        <taxon>Treponema</taxon>
    </lineage>
</organism>
<dbReference type="InterPro" id="IPR003156">
    <property type="entry name" value="DHHA1_dom"/>
</dbReference>
<dbReference type="Pfam" id="PF17768">
    <property type="entry name" value="RecJ_OB"/>
    <property type="match status" value="1"/>
</dbReference>
<dbReference type="GO" id="GO:0006281">
    <property type="term" value="P:DNA repair"/>
    <property type="evidence" value="ECO:0007669"/>
    <property type="project" value="InterPro"/>
</dbReference>
<proteinExistence type="inferred from homology"/>
<feature type="domain" description="DDH" evidence="6">
    <location>
        <begin position="78"/>
        <end position="222"/>
    </location>
</feature>
<evidence type="ECO:0000256" key="4">
    <source>
        <dbReference type="ARBA" id="ARBA00022801"/>
    </source>
</evidence>
<comment type="similarity">
    <text evidence="1">Belongs to the RecJ family.</text>
</comment>
<sequence length="716" mass="79118">MKNWIKKRISREDVSALYDKFGVNALTASILARRGITEGGDVQFFLEDDLRFMHNPFLFANMEDAVDRILQAKDEGENVLIFGDRDVDGITSTALLYDCLTSLGINVSWRLPGGTDPYGLNKNAVDEFEKNFGSLVITVDCGISNVEEIAYATQKGMDVIVIDHHTPPEVLPSPAIIVNPKCEDSGYPFKDISGCAVVYKVVSALRFAASGLYKNEVALLAATASANGDECTIEVLKLQNLVEKGSLKVTVRAGTSISDTRLVDFLRGQQIFVWDEKTTSSLLAQIFGSGAEFNFMDLRGEVAKVFPSMAAESLSSLKSKSKLARYNPEQNSEIKGFFNIFVTFVNAQLSKQFPSYAKANERDLQLVALAALADIMPLKNENRIFIRHGIASMNKGNAREGLRELLSMQGLLGKRINATDLSWNINPALNATGRLGQPEIGLELFLEKDAAKRTEIAQKIIAMNNERKALGSEGWNFAALQAKDSIQKYGGKLCVIIDDSGQQKINRGVSGTIAGKLVNLYDIPSMAITFVDENAIGSMRSCRGFEVLSLLDKMADLFVSYGGHAYAAGFTFKKDRLPEFLAALDKFAPQIELSNSEAEQINIDAEIPNDYLKPDLLTIVDDFEPYGEENRELTFMSRNLRICDAAVIGKTERQHLKLTFDLGKTKWPAMFWGGAESLHRDFDKGDNVDVLYQVGRNCYNGVETPQLIITDIRKSL</sequence>
<evidence type="ECO:0000313" key="9">
    <source>
        <dbReference type="EMBL" id="MBB5225834.1"/>
    </source>
</evidence>
<evidence type="ECO:0000313" key="10">
    <source>
        <dbReference type="Proteomes" id="UP000518887"/>
    </source>
</evidence>
<evidence type="ECO:0000259" key="7">
    <source>
        <dbReference type="Pfam" id="PF02272"/>
    </source>
</evidence>
<evidence type="ECO:0000259" key="8">
    <source>
        <dbReference type="Pfam" id="PF17768"/>
    </source>
</evidence>
<dbReference type="InterPro" id="IPR004610">
    <property type="entry name" value="RecJ"/>
</dbReference>
<feature type="domain" description="RecJ OB" evidence="8">
    <location>
        <begin position="603"/>
        <end position="711"/>
    </location>
</feature>
<dbReference type="Gene3D" id="2.40.50.460">
    <property type="match status" value="1"/>
</dbReference>
<dbReference type="GO" id="GO:0003676">
    <property type="term" value="F:nucleic acid binding"/>
    <property type="evidence" value="ECO:0007669"/>
    <property type="project" value="InterPro"/>
</dbReference>
<keyword evidence="4 9" id="KW-0378">Hydrolase</keyword>
<gene>
    <name evidence="9" type="ORF">HNP76_001191</name>
</gene>
<keyword evidence="5 9" id="KW-0269">Exonuclease</keyword>
<dbReference type="Gene3D" id="3.90.1640.30">
    <property type="match status" value="2"/>
</dbReference>
<dbReference type="GO" id="GO:0006310">
    <property type="term" value="P:DNA recombination"/>
    <property type="evidence" value="ECO:0007669"/>
    <property type="project" value="InterPro"/>
</dbReference>
<comment type="caution">
    <text evidence="9">The sequence shown here is derived from an EMBL/GenBank/DDBJ whole genome shotgun (WGS) entry which is preliminary data.</text>
</comment>
<dbReference type="InterPro" id="IPR001667">
    <property type="entry name" value="DDH_dom"/>
</dbReference>
<keyword evidence="10" id="KW-1185">Reference proteome</keyword>
<dbReference type="InterPro" id="IPR041122">
    <property type="entry name" value="RecJ_OB"/>
</dbReference>
<dbReference type="NCBIfam" id="TIGR00644">
    <property type="entry name" value="recJ"/>
    <property type="match status" value="1"/>
</dbReference>
<dbReference type="EMBL" id="JACHFQ010000003">
    <property type="protein sequence ID" value="MBB5225834.1"/>
    <property type="molecule type" value="Genomic_DNA"/>
</dbReference>
<evidence type="ECO:0000259" key="6">
    <source>
        <dbReference type="Pfam" id="PF01368"/>
    </source>
</evidence>
<dbReference type="SUPFAM" id="SSF64182">
    <property type="entry name" value="DHH phosphoesterases"/>
    <property type="match status" value="2"/>
</dbReference>
<evidence type="ECO:0000256" key="2">
    <source>
        <dbReference type="ARBA" id="ARBA00019841"/>
    </source>
</evidence>
<dbReference type="Pfam" id="PF02272">
    <property type="entry name" value="DHHA1"/>
    <property type="match status" value="1"/>
</dbReference>